<dbReference type="KEGG" id="hhc:M911_02255"/>
<evidence type="ECO:0000313" key="2">
    <source>
        <dbReference type="EMBL" id="AHK78187.1"/>
    </source>
</evidence>
<feature type="region of interest" description="Disordered" evidence="1">
    <location>
        <begin position="1"/>
        <end position="38"/>
    </location>
</feature>
<gene>
    <name evidence="2" type="ORF">M911_02255</name>
</gene>
<organism evidence="2 3">
    <name type="scientific">Ectothiorhodospira haloalkaliphila</name>
    <dbReference type="NCBI Taxonomy" id="421628"/>
    <lineage>
        <taxon>Bacteria</taxon>
        <taxon>Pseudomonadati</taxon>
        <taxon>Pseudomonadota</taxon>
        <taxon>Gammaproteobacteria</taxon>
        <taxon>Chromatiales</taxon>
        <taxon>Ectothiorhodospiraceae</taxon>
        <taxon>Ectothiorhodospira</taxon>
    </lineage>
</organism>
<dbReference type="Proteomes" id="UP000019442">
    <property type="component" value="Chromosome"/>
</dbReference>
<sequence>MGLASCLSCPGPDAPTPAGRGPNTPRASGAPAPWIASVPAGTGVPLAGAFHLAYQSPRCTGETYRSGQRQ</sequence>
<accession>W8KMG8</accession>
<keyword evidence="3" id="KW-1185">Reference proteome</keyword>
<dbReference type="AlphaFoldDB" id="W8KMG8"/>
<proteinExistence type="predicted"/>
<evidence type="ECO:0000313" key="3">
    <source>
        <dbReference type="Proteomes" id="UP000019442"/>
    </source>
</evidence>
<protein>
    <submittedName>
        <fullName evidence="2">Uncharacterized protein</fullName>
    </submittedName>
</protein>
<dbReference type="EMBL" id="CP007268">
    <property type="protein sequence ID" value="AHK78187.1"/>
    <property type="molecule type" value="Genomic_DNA"/>
</dbReference>
<evidence type="ECO:0000256" key="1">
    <source>
        <dbReference type="SAM" id="MobiDB-lite"/>
    </source>
</evidence>
<reference evidence="3" key="2">
    <citation type="submission" date="2014-02" db="EMBL/GenBank/DDBJ databases">
        <title>Draft Genome Sequence of extremely halophilic bacteria Halorhodospira halochloris.</title>
        <authorList>
            <person name="Singh K.S."/>
        </authorList>
    </citation>
    <scope>NUCLEOTIDE SEQUENCE [LARGE SCALE GENOMIC DNA]</scope>
    <source>
        <strain evidence="3">A</strain>
    </source>
</reference>
<name>W8KMG8_9GAMM</name>
<dbReference type="HOGENOM" id="CLU_2752205_0_0_6"/>
<reference evidence="2 3" key="1">
    <citation type="journal article" date="2014" name="J Genomics">
        <title>Draft Genome Sequence of the Extremely Halophilic Phototrophic Purple Sulfur Bacterium Halorhodospira halochloris.</title>
        <authorList>
            <person name="Singh K.S."/>
            <person name="Kirksey J."/>
            <person name="Hoff W.D."/>
            <person name="Deole R."/>
        </authorList>
    </citation>
    <scope>NUCLEOTIDE SEQUENCE [LARGE SCALE GENOMIC DNA]</scope>
    <source>
        <strain evidence="2 3">A</strain>
    </source>
</reference>